<comment type="cofactor">
    <cofactor evidence="1">
        <name>Zn(2+)</name>
        <dbReference type="ChEBI" id="CHEBI:29105"/>
    </cofactor>
</comment>
<dbReference type="GO" id="GO:0006526">
    <property type="term" value="P:L-arginine biosynthetic process"/>
    <property type="evidence" value="ECO:0007669"/>
    <property type="project" value="TreeGrafter"/>
</dbReference>
<dbReference type="GeneID" id="88849136"/>
<dbReference type="Pfam" id="PF01546">
    <property type="entry name" value="Peptidase_M20"/>
    <property type="match status" value="1"/>
</dbReference>
<evidence type="ECO:0000256" key="1">
    <source>
        <dbReference type="ARBA" id="ARBA00001947"/>
    </source>
</evidence>
<keyword evidence="5" id="KW-0378">Hydrolase</keyword>
<dbReference type="GO" id="GO:0006508">
    <property type="term" value="P:proteolysis"/>
    <property type="evidence" value="ECO:0007669"/>
    <property type="project" value="UniProtKB-KW"/>
</dbReference>
<accession>A0A3G9K210</accession>
<dbReference type="GO" id="GO:0008777">
    <property type="term" value="F:acetylornithine deacetylase activity"/>
    <property type="evidence" value="ECO:0007669"/>
    <property type="project" value="TreeGrafter"/>
</dbReference>
<dbReference type="InterPro" id="IPR036264">
    <property type="entry name" value="Bact_exopeptidase_dim_dom"/>
</dbReference>
<keyword evidence="3" id="KW-0645">Protease</keyword>
<dbReference type="GO" id="GO:0008270">
    <property type="term" value="F:zinc ion binding"/>
    <property type="evidence" value="ECO:0007669"/>
    <property type="project" value="InterPro"/>
</dbReference>
<dbReference type="EMBL" id="AP019367">
    <property type="protein sequence ID" value="BBH50416.1"/>
    <property type="molecule type" value="Genomic_DNA"/>
</dbReference>
<dbReference type="SUPFAM" id="SSF53187">
    <property type="entry name" value="Zn-dependent exopeptidases"/>
    <property type="match status" value="1"/>
</dbReference>
<dbReference type="AlphaFoldDB" id="A0A3G9K210"/>
<dbReference type="GO" id="GO:0016805">
    <property type="term" value="F:dipeptidase activity"/>
    <property type="evidence" value="ECO:0007669"/>
    <property type="project" value="UniProtKB-KW"/>
</dbReference>
<sequence length="478" mass="51027">MTENNARLKAEIDEFVERVWPEVLDDIEALVSHRSVEDLSAAEENAPWGPGPREALDEALCIANVCGLEAHDCDGYLGYADLPGASDKQIATIAHVDVVPEGPGWHTDPYEMVRRDGWLLGRGVIDDKGPAVLSLYAGRFFAERVEVTGERLPYTLRVILGANEETNMGDVEHYLAHYPEPDFLFTPDAEFPVCCGEKGLYGATFVSAPVSGSVPGSVIASIEGGSATNAIPSLASAVVRADAAALEPADGIEVEAAGEGLARVTAHGVGGHASLPAGTRNAIGMLCGYLLDHDLCSDGERRFLELERTIHASTDGSSLGIDATDDVFEPLTCIGGTVALREDGRIAQTVDARYPKSTTAEAITARLAEVAADHGCSLEAGRAVVPFYVSPDSPQIQTLVRCYNEYTGKDTKPFTIGGGTYARHFRNAASFGPEEPAMACPEWVGSMHGPDEGASEAQLREALKIYIYAINELMKLEF</sequence>
<keyword evidence="4" id="KW-0479">Metal-binding</keyword>
<keyword evidence="6" id="KW-0862">Zinc</keyword>
<keyword evidence="8" id="KW-0482">Metalloprotease</keyword>
<dbReference type="KEGG" id="pcat:Pcatena_10030"/>
<evidence type="ECO:0000256" key="2">
    <source>
        <dbReference type="ARBA" id="ARBA00006247"/>
    </source>
</evidence>
<dbReference type="Gene3D" id="3.40.630.10">
    <property type="entry name" value="Zn peptidases"/>
    <property type="match status" value="1"/>
</dbReference>
<dbReference type="Gene3D" id="3.30.70.360">
    <property type="match status" value="2"/>
</dbReference>
<proteinExistence type="inferred from homology"/>
<evidence type="ECO:0000256" key="3">
    <source>
        <dbReference type="ARBA" id="ARBA00022670"/>
    </source>
</evidence>
<evidence type="ECO:0000313" key="10">
    <source>
        <dbReference type="Proteomes" id="UP000273154"/>
    </source>
</evidence>
<dbReference type="Proteomes" id="UP000273154">
    <property type="component" value="Chromosome"/>
</dbReference>
<evidence type="ECO:0000313" key="9">
    <source>
        <dbReference type="EMBL" id="BBH50416.1"/>
    </source>
</evidence>
<reference evidence="10" key="1">
    <citation type="submission" date="2018-11" db="EMBL/GenBank/DDBJ databases">
        <title>Comparative genomics of Parolsenella catena and Libanicoccus massiliensis: Reclassification of Libanicoccus massiliensis as Parolsenella massiliensis comb. nov.</title>
        <authorList>
            <person name="Sakamoto M."/>
            <person name="Ikeyama N."/>
            <person name="Murakami T."/>
            <person name="Mori H."/>
            <person name="Yuki M."/>
            <person name="Ohkuma M."/>
        </authorList>
    </citation>
    <scope>NUCLEOTIDE SEQUENCE [LARGE SCALE GENOMIC DNA]</scope>
    <source>
        <strain evidence="10">JCM 31932</strain>
    </source>
</reference>
<dbReference type="SUPFAM" id="SSF55031">
    <property type="entry name" value="Bacterial exopeptidase dimerisation domain"/>
    <property type="match status" value="1"/>
</dbReference>
<keyword evidence="7" id="KW-0224">Dipeptidase</keyword>
<keyword evidence="10" id="KW-1185">Reference proteome</keyword>
<dbReference type="RefSeq" id="WP_126422225.1">
    <property type="nucleotide sequence ID" value="NZ_AP019367.1"/>
</dbReference>
<organism evidence="9 10">
    <name type="scientific">Parolsenella catena</name>
    <dbReference type="NCBI Taxonomy" id="2003188"/>
    <lineage>
        <taxon>Bacteria</taxon>
        <taxon>Bacillati</taxon>
        <taxon>Actinomycetota</taxon>
        <taxon>Coriobacteriia</taxon>
        <taxon>Coriobacteriales</taxon>
        <taxon>Atopobiaceae</taxon>
        <taxon>Parolsenella</taxon>
    </lineage>
</organism>
<dbReference type="PANTHER" id="PTHR43808:SF31">
    <property type="entry name" value="N-ACETYL-L-CITRULLINE DEACETYLASE"/>
    <property type="match status" value="1"/>
</dbReference>
<dbReference type="InterPro" id="IPR010964">
    <property type="entry name" value="M20A_pepV-rel"/>
</dbReference>
<evidence type="ECO:0000256" key="4">
    <source>
        <dbReference type="ARBA" id="ARBA00022723"/>
    </source>
</evidence>
<evidence type="ECO:0000256" key="7">
    <source>
        <dbReference type="ARBA" id="ARBA00022997"/>
    </source>
</evidence>
<dbReference type="PANTHER" id="PTHR43808">
    <property type="entry name" value="ACETYLORNITHINE DEACETYLASE"/>
    <property type="match status" value="1"/>
</dbReference>
<dbReference type="NCBIfam" id="TIGR01887">
    <property type="entry name" value="dipeptidaselike"/>
    <property type="match status" value="1"/>
</dbReference>
<comment type="similarity">
    <text evidence="2">Belongs to the peptidase M20A family.</text>
</comment>
<protein>
    <submittedName>
        <fullName evidence="9">Dipeptidase PepV</fullName>
    </submittedName>
</protein>
<evidence type="ECO:0000256" key="8">
    <source>
        <dbReference type="ARBA" id="ARBA00023049"/>
    </source>
</evidence>
<dbReference type="InterPro" id="IPR050072">
    <property type="entry name" value="Peptidase_M20A"/>
</dbReference>
<dbReference type="GO" id="GO:0008237">
    <property type="term" value="F:metallopeptidase activity"/>
    <property type="evidence" value="ECO:0007669"/>
    <property type="project" value="UniProtKB-KW"/>
</dbReference>
<dbReference type="OrthoDB" id="7055905at2"/>
<dbReference type="InterPro" id="IPR002933">
    <property type="entry name" value="Peptidase_M20"/>
</dbReference>
<evidence type="ECO:0000256" key="5">
    <source>
        <dbReference type="ARBA" id="ARBA00022801"/>
    </source>
</evidence>
<gene>
    <name evidence="9" type="primary">pepV</name>
    <name evidence="9" type="ORF">Pcatena_10030</name>
</gene>
<evidence type="ECO:0000256" key="6">
    <source>
        <dbReference type="ARBA" id="ARBA00022833"/>
    </source>
</evidence>
<name>A0A3G9K210_9ACTN</name>